<sequence length="198" mass="22200">MRVKKVIHVPIVNIVNTPDTLHKDGERNVMLTKQHFERVERLKAEGHPVEGYTVHYVPVAGSDMGFALTATLTLLCLKPNDAEALILYKALEESFKYAAIRGNTTSIWTGQAAAILNKYATQVSGTIMKSLTDERMVDKIAKPWMVREPSGFDRKQRRPQSNLPVLTIELPIGEESTGARHHIALHLEQIGYAVKFKN</sequence>
<organism evidence="1 2">
    <name type="scientific">Erwinia phage Wellington</name>
    <dbReference type="NCBI Taxonomy" id="2267653"/>
    <lineage>
        <taxon>Viruses</taxon>
        <taxon>Duplodnaviria</taxon>
        <taxon>Heunggongvirae</taxon>
        <taxon>Uroviricota</taxon>
        <taxon>Caudoviricetes</taxon>
        <taxon>Chimalliviridae</taxon>
        <taxon>Wellingtonvirus</taxon>
        <taxon>Wellingtonvirus wellington</taxon>
    </lineage>
</organism>
<dbReference type="EMBL" id="MH426724">
    <property type="protein sequence ID" value="AXF51280.1"/>
    <property type="molecule type" value="Genomic_DNA"/>
</dbReference>
<protein>
    <submittedName>
        <fullName evidence="1">Uncharacterized protein</fullName>
    </submittedName>
</protein>
<reference evidence="2" key="1">
    <citation type="submission" date="2018-06" db="EMBL/GenBank/DDBJ databases">
        <authorList>
            <person name="Sharma R."/>
            <person name="James B."/>
            <person name="Berg J.A."/>
            <person name="Breakwell D.P."/>
            <person name="Hope S."/>
            <person name="Grose J.H."/>
        </authorList>
    </citation>
    <scope>NUCLEOTIDE SEQUENCE [LARGE SCALE GENOMIC DNA]</scope>
</reference>
<proteinExistence type="predicted"/>
<evidence type="ECO:0000313" key="2">
    <source>
        <dbReference type="Proteomes" id="UP000258581"/>
    </source>
</evidence>
<keyword evidence="2" id="KW-1185">Reference proteome</keyword>
<evidence type="ECO:0000313" key="1">
    <source>
        <dbReference type="EMBL" id="AXF51280.1"/>
    </source>
</evidence>
<gene>
    <name evidence="1" type="ORF">WELLINGTON_151</name>
</gene>
<dbReference type="Proteomes" id="UP000258581">
    <property type="component" value="Segment"/>
</dbReference>
<accession>A0A345BLF9</accession>
<name>A0A345BLF9_9CAUD</name>